<accession>A0A0F9RIA9</accession>
<protein>
    <submittedName>
        <fullName evidence="1">Uncharacterized protein</fullName>
    </submittedName>
</protein>
<organism evidence="1">
    <name type="scientific">marine sediment metagenome</name>
    <dbReference type="NCBI Taxonomy" id="412755"/>
    <lineage>
        <taxon>unclassified sequences</taxon>
        <taxon>metagenomes</taxon>
        <taxon>ecological metagenomes</taxon>
    </lineage>
</organism>
<reference evidence="1" key="1">
    <citation type="journal article" date="2015" name="Nature">
        <title>Complex archaea that bridge the gap between prokaryotes and eukaryotes.</title>
        <authorList>
            <person name="Spang A."/>
            <person name="Saw J.H."/>
            <person name="Jorgensen S.L."/>
            <person name="Zaremba-Niedzwiedzka K."/>
            <person name="Martijn J."/>
            <person name="Lind A.E."/>
            <person name="van Eijk R."/>
            <person name="Schleper C."/>
            <person name="Guy L."/>
            <person name="Ettema T.J."/>
        </authorList>
    </citation>
    <scope>NUCLEOTIDE SEQUENCE</scope>
</reference>
<gene>
    <name evidence="1" type="ORF">LCGC14_0970260</name>
</gene>
<dbReference type="AlphaFoldDB" id="A0A0F9RIA9"/>
<proteinExistence type="predicted"/>
<dbReference type="EMBL" id="LAZR01003564">
    <property type="protein sequence ID" value="KKN17018.1"/>
    <property type="molecule type" value="Genomic_DNA"/>
</dbReference>
<evidence type="ECO:0000313" key="1">
    <source>
        <dbReference type="EMBL" id="KKN17018.1"/>
    </source>
</evidence>
<sequence>MAKKIVTYDCPVCSISHDSINDARDCCFEEIEPQINWGCDSCKNEFDTEHEANECCANKTLDKFEGRNSSEK</sequence>
<comment type="caution">
    <text evidence="1">The sequence shown here is derived from an EMBL/GenBank/DDBJ whole genome shotgun (WGS) entry which is preliminary data.</text>
</comment>
<name>A0A0F9RIA9_9ZZZZ</name>